<dbReference type="Proteomes" id="UP000821865">
    <property type="component" value="Chromosome 10"/>
</dbReference>
<name>A0ACB8DN03_DERSI</name>
<evidence type="ECO:0000313" key="2">
    <source>
        <dbReference type="Proteomes" id="UP000821865"/>
    </source>
</evidence>
<sequence>MAKEVNLILKALRIQQQQIVEQNQVDVSLVQLRLATFRLQNPQVWFHQIEAQFCLNRITSDTTCYYHVVSVLPPDVTGELSDVLSTPTGATPYQHLKIKVLKRFMPSECHPPPAAAYPGQRRPSQLVRRMRQILVDRDVPTHSALLRQLFLQRLSQPICLVHPAAGDVNLDRLVELAD</sequence>
<comment type="caution">
    <text evidence="1">The sequence shown here is derived from an EMBL/GenBank/DDBJ whole genome shotgun (WGS) entry which is preliminary data.</text>
</comment>
<keyword evidence="2" id="KW-1185">Reference proteome</keyword>
<organism evidence="1 2">
    <name type="scientific">Dermacentor silvarum</name>
    <name type="common">Tick</name>
    <dbReference type="NCBI Taxonomy" id="543639"/>
    <lineage>
        <taxon>Eukaryota</taxon>
        <taxon>Metazoa</taxon>
        <taxon>Ecdysozoa</taxon>
        <taxon>Arthropoda</taxon>
        <taxon>Chelicerata</taxon>
        <taxon>Arachnida</taxon>
        <taxon>Acari</taxon>
        <taxon>Parasitiformes</taxon>
        <taxon>Ixodida</taxon>
        <taxon>Ixodoidea</taxon>
        <taxon>Ixodidae</taxon>
        <taxon>Rhipicephalinae</taxon>
        <taxon>Dermacentor</taxon>
    </lineage>
</organism>
<proteinExistence type="predicted"/>
<reference evidence="1" key="1">
    <citation type="submission" date="2020-05" db="EMBL/GenBank/DDBJ databases">
        <title>Large-scale comparative analyses of tick genomes elucidate their genetic diversity and vector capacities.</title>
        <authorList>
            <person name="Jia N."/>
            <person name="Wang J."/>
            <person name="Shi W."/>
            <person name="Du L."/>
            <person name="Sun Y."/>
            <person name="Zhan W."/>
            <person name="Jiang J."/>
            <person name="Wang Q."/>
            <person name="Zhang B."/>
            <person name="Ji P."/>
            <person name="Sakyi L.B."/>
            <person name="Cui X."/>
            <person name="Yuan T."/>
            <person name="Jiang B."/>
            <person name="Yang W."/>
            <person name="Lam T.T.-Y."/>
            <person name="Chang Q."/>
            <person name="Ding S."/>
            <person name="Wang X."/>
            <person name="Zhu J."/>
            <person name="Ruan X."/>
            <person name="Zhao L."/>
            <person name="Wei J."/>
            <person name="Que T."/>
            <person name="Du C."/>
            <person name="Cheng J."/>
            <person name="Dai P."/>
            <person name="Han X."/>
            <person name="Huang E."/>
            <person name="Gao Y."/>
            <person name="Liu J."/>
            <person name="Shao H."/>
            <person name="Ye R."/>
            <person name="Li L."/>
            <person name="Wei W."/>
            <person name="Wang X."/>
            <person name="Wang C."/>
            <person name="Yang T."/>
            <person name="Huo Q."/>
            <person name="Li W."/>
            <person name="Guo W."/>
            <person name="Chen H."/>
            <person name="Zhou L."/>
            <person name="Ni X."/>
            <person name="Tian J."/>
            <person name="Zhou Y."/>
            <person name="Sheng Y."/>
            <person name="Liu T."/>
            <person name="Pan Y."/>
            <person name="Xia L."/>
            <person name="Li J."/>
            <person name="Zhao F."/>
            <person name="Cao W."/>
        </authorList>
    </citation>
    <scope>NUCLEOTIDE SEQUENCE</scope>
    <source>
        <strain evidence="1">Dsil-2018</strain>
    </source>
</reference>
<protein>
    <submittedName>
        <fullName evidence="1">Uncharacterized protein</fullName>
    </submittedName>
</protein>
<accession>A0ACB8DN03</accession>
<evidence type="ECO:0000313" key="1">
    <source>
        <dbReference type="EMBL" id="KAH7973900.1"/>
    </source>
</evidence>
<gene>
    <name evidence="1" type="ORF">HPB49_006596</name>
</gene>
<dbReference type="EMBL" id="CM023479">
    <property type="protein sequence ID" value="KAH7973900.1"/>
    <property type="molecule type" value="Genomic_DNA"/>
</dbReference>